<keyword evidence="4" id="KW-1185">Reference proteome</keyword>
<organism evidence="3 4">
    <name type="scientific">Ramlibacter ginsenosidimutans</name>
    <dbReference type="NCBI Taxonomy" id="502333"/>
    <lineage>
        <taxon>Bacteria</taxon>
        <taxon>Pseudomonadati</taxon>
        <taxon>Pseudomonadota</taxon>
        <taxon>Betaproteobacteria</taxon>
        <taxon>Burkholderiales</taxon>
        <taxon>Comamonadaceae</taxon>
        <taxon>Ramlibacter</taxon>
    </lineage>
</organism>
<dbReference type="PANTHER" id="PTHR33376:SF15">
    <property type="entry name" value="BLL6794 PROTEIN"/>
    <property type="match status" value="1"/>
</dbReference>
<sequence>MKRSLLALASFGSLALFTAGAAHAQTVLTVSSWVPPTHALSVAQKEWCDLVEKNAAGKVRCNVLPRAVANPPGTYDAVKNGLADVSFTVHGYTPGRFVLTQMAEFPFLGDQSEPISVAFNRVAMKHPQFLQEHQGVHVLAFFTHGPGIVFNTKRPVTKLEDLQGLKWRVGGGMVNEIAKALGMNVTLKPAPDSYELLSGGVMDGTLFPAESIESFKIDKLIKYATTFPGGLYNTSFVFMMNQATYDKLDPAAKKAVDAASGEVAARIMGRNWDKVDRRAYALMQANNVQVTKADAKFVADVKARTAPLEQRWFDDAKAKGLPNADKVLAEFRSEIAKASK</sequence>
<dbReference type="CDD" id="cd13665">
    <property type="entry name" value="PBP2_TRAP_Dctp3_4"/>
    <property type="match status" value="1"/>
</dbReference>
<dbReference type="Proteomes" id="UP000630528">
    <property type="component" value="Unassembled WGS sequence"/>
</dbReference>
<dbReference type="EMBL" id="JAEPWM010000009">
    <property type="protein sequence ID" value="MBK6008319.1"/>
    <property type="molecule type" value="Genomic_DNA"/>
</dbReference>
<accession>A0A934TVN3</accession>
<dbReference type="InterPro" id="IPR038404">
    <property type="entry name" value="TRAP_DctP_sf"/>
</dbReference>
<dbReference type="GO" id="GO:0055085">
    <property type="term" value="P:transmembrane transport"/>
    <property type="evidence" value="ECO:0007669"/>
    <property type="project" value="InterPro"/>
</dbReference>
<evidence type="ECO:0000256" key="2">
    <source>
        <dbReference type="SAM" id="SignalP"/>
    </source>
</evidence>
<evidence type="ECO:0000256" key="1">
    <source>
        <dbReference type="ARBA" id="ARBA00022729"/>
    </source>
</evidence>
<gene>
    <name evidence="3" type="ORF">JJB11_19610</name>
</gene>
<evidence type="ECO:0000313" key="4">
    <source>
        <dbReference type="Proteomes" id="UP000630528"/>
    </source>
</evidence>
<dbReference type="AlphaFoldDB" id="A0A934TVN3"/>
<dbReference type="RefSeq" id="WP_201175398.1">
    <property type="nucleotide sequence ID" value="NZ_JAEPWM010000009.1"/>
</dbReference>
<comment type="caution">
    <text evidence="3">The sequence shown here is derived from an EMBL/GenBank/DDBJ whole genome shotgun (WGS) entry which is preliminary data.</text>
</comment>
<reference evidence="3" key="2">
    <citation type="submission" date="2021-01" db="EMBL/GenBank/DDBJ databases">
        <authorList>
            <person name="Kang M."/>
        </authorList>
    </citation>
    <scope>NUCLEOTIDE SEQUENCE</scope>
    <source>
        <strain evidence="3">KACC 17527</strain>
    </source>
</reference>
<dbReference type="PANTHER" id="PTHR33376">
    <property type="match status" value="1"/>
</dbReference>
<reference evidence="3" key="1">
    <citation type="journal article" date="2012" name="J. Microbiol. Biotechnol.">
        <title>Ramlibacter ginsenosidimutans sp. nov., with ginsenoside-converting activity.</title>
        <authorList>
            <person name="Wang L."/>
            <person name="An D.S."/>
            <person name="Kim S.G."/>
            <person name="Jin F.X."/>
            <person name="Kim S.C."/>
            <person name="Lee S.T."/>
            <person name="Im W.T."/>
        </authorList>
    </citation>
    <scope>NUCLEOTIDE SEQUENCE</scope>
    <source>
        <strain evidence="3">KACC 17527</strain>
    </source>
</reference>
<feature type="signal peptide" evidence="2">
    <location>
        <begin position="1"/>
        <end position="24"/>
    </location>
</feature>
<dbReference type="Gene3D" id="3.40.190.170">
    <property type="entry name" value="Bacterial extracellular solute-binding protein, family 7"/>
    <property type="match status" value="1"/>
</dbReference>
<dbReference type="NCBIfam" id="NF037995">
    <property type="entry name" value="TRAP_S1"/>
    <property type="match status" value="1"/>
</dbReference>
<proteinExistence type="predicted"/>
<evidence type="ECO:0000313" key="3">
    <source>
        <dbReference type="EMBL" id="MBK6008319.1"/>
    </source>
</evidence>
<protein>
    <submittedName>
        <fullName evidence="3">TRAP transporter substrate-binding protein</fullName>
    </submittedName>
</protein>
<dbReference type="InterPro" id="IPR018389">
    <property type="entry name" value="DctP_fam"/>
</dbReference>
<feature type="chain" id="PRO_5036955254" evidence="2">
    <location>
        <begin position="25"/>
        <end position="340"/>
    </location>
</feature>
<dbReference type="Pfam" id="PF03480">
    <property type="entry name" value="DctP"/>
    <property type="match status" value="1"/>
</dbReference>
<keyword evidence="1 2" id="KW-0732">Signal</keyword>
<name>A0A934TVN3_9BURK</name>